<dbReference type="InterPro" id="IPR036691">
    <property type="entry name" value="Endo/exonu/phosph_ase_sf"/>
</dbReference>
<proteinExistence type="predicted"/>
<keyword evidence="3" id="KW-1185">Reference proteome</keyword>
<dbReference type="GO" id="GO:0004519">
    <property type="term" value="F:endonuclease activity"/>
    <property type="evidence" value="ECO:0007669"/>
    <property type="project" value="UniProtKB-KW"/>
</dbReference>
<keyword evidence="2" id="KW-0540">Nuclease</keyword>
<evidence type="ECO:0000259" key="1">
    <source>
        <dbReference type="Pfam" id="PF03372"/>
    </source>
</evidence>
<dbReference type="Proteomes" id="UP000199403">
    <property type="component" value="Unassembled WGS sequence"/>
</dbReference>
<accession>A0A1H6YXX3</accession>
<dbReference type="SUPFAM" id="SSF56219">
    <property type="entry name" value="DNase I-like"/>
    <property type="match status" value="1"/>
</dbReference>
<dbReference type="OrthoDB" id="5447300at2"/>
<evidence type="ECO:0000313" key="2">
    <source>
        <dbReference type="EMBL" id="SEJ46113.1"/>
    </source>
</evidence>
<dbReference type="InterPro" id="IPR005135">
    <property type="entry name" value="Endo/exonuclease/phosphatase"/>
</dbReference>
<dbReference type="GO" id="GO:0004527">
    <property type="term" value="F:exonuclease activity"/>
    <property type="evidence" value="ECO:0007669"/>
    <property type="project" value="UniProtKB-KW"/>
</dbReference>
<dbReference type="GO" id="GO:0016020">
    <property type="term" value="C:membrane"/>
    <property type="evidence" value="ECO:0007669"/>
    <property type="project" value="GOC"/>
</dbReference>
<feature type="domain" description="Endonuclease/exonuclease/phosphatase" evidence="1">
    <location>
        <begin position="40"/>
        <end position="260"/>
    </location>
</feature>
<keyword evidence="2" id="KW-0378">Hydrolase</keyword>
<organism evidence="2 3">
    <name type="scientific">Cyclobacterium xiamenense</name>
    <dbReference type="NCBI Taxonomy" id="1297121"/>
    <lineage>
        <taxon>Bacteria</taxon>
        <taxon>Pseudomonadati</taxon>
        <taxon>Bacteroidota</taxon>
        <taxon>Cytophagia</taxon>
        <taxon>Cytophagales</taxon>
        <taxon>Cyclobacteriaceae</taxon>
        <taxon>Cyclobacterium</taxon>
    </lineage>
</organism>
<dbReference type="STRING" id="1416801.SAMN05192553_10473"/>
<dbReference type="RefSeq" id="WP_092176044.1">
    <property type="nucleotide sequence ID" value="NZ_FNZH01000004.1"/>
</dbReference>
<dbReference type="PANTHER" id="PTHR14859:SF15">
    <property type="entry name" value="ENDONUCLEASE_EXONUCLEASE_PHOSPHATASE DOMAIN-CONTAINING PROTEIN"/>
    <property type="match status" value="1"/>
</dbReference>
<name>A0A1H6YXX3_9BACT</name>
<keyword evidence="2" id="KW-0269">Exonuclease</keyword>
<protein>
    <submittedName>
        <fullName evidence="2">Metal-dependent hydrolase, endonuclease/exonuclease/phosphatase family</fullName>
    </submittedName>
</protein>
<keyword evidence="2" id="KW-0255">Endonuclease</keyword>
<reference evidence="3" key="1">
    <citation type="submission" date="2016-10" db="EMBL/GenBank/DDBJ databases">
        <authorList>
            <person name="Varghese N."/>
            <person name="Submissions S."/>
        </authorList>
    </citation>
    <scope>NUCLEOTIDE SEQUENCE [LARGE SCALE GENOMIC DNA]</scope>
    <source>
        <strain evidence="3">IBRC-M 10761</strain>
    </source>
</reference>
<dbReference type="Gene3D" id="3.60.10.10">
    <property type="entry name" value="Endonuclease/exonuclease/phosphatase"/>
    <property type="match status" value="1"/>
</dbReference>
<sequence length="269" mass="30019">MTRFSFLRYLFVFLLLFSFLPVVFSQLLYGQEQTQIRVLAYNIHHANPPSLPDSIDLPAIARVIRESGADLVALQEVDVRTSRSGKSVHQAEALAELTGMYFYFSRSISFQGGEYGNAILSRYPIETSEKIPLSTEEGTEPRALLLATVALPTGQKVLFAATHLDFSNPEITARQARDITGKLKNQPMPVILAGDFNATPGSRAINELDGYFQRTCVESCPPTIPVINPDKTIDFIFYSRNKTVEVIHHEVIQETYASDHLPVLATLAW</sequence>
<evidence type="ECO:0000313" key="3">
    <source>
        <dbReference type="Proteomes" id="UP000199403"/>
    </source>
</evidence>
<dbReference type="EMBL" id="FNZH01000004">
    <property type="protein sequence ID" value="SEJ46113.1"/>
    <property type="molecule type" value="Genomic_DNA"/>
</dbReference>
<dbReference type="PANTHER" id="PTHR14859">
    <property type="entry name" value="CALCOFLUOR WHITE HYPERSENSITIVE PROTEIN PRECURSOR"/>
    <property type="match status" value="1"/>
</dbReference>
<gene>
    <name evidence="2" type="ORF">SAMN05192553_10473</name>
</gene>
<dbReference type="InterPro" id="IPR051916">
    <property type="entry name" value="GPI-anchor_lipid_remodeler"/>
</dbReference>
<dbReference type="Pfam" id="PF03372">
    <property type="entry name" value="Exo_endo_phos"/>
    <property type="match status" value="1"/>
</dbReference>
<dbReference type="AlphaFoldDB" id="A0A1H6YXX3"/>
<dbReference type="GO" id="GO:0006506">
    <property type="term" value="P:GPI anchor biosynthetic process"/>
    <property type="evidence" value="ECO:0007669"/>
    <property type="project" value="TreeGrafter"/>
</dbReference>